<reference evidence="8 9" key="1">
    <citation type="submission" date="2018-01" db="EMBL/GenBank/DDBJ databases">
        <title>Draft genome of the strawberry crown rot pathogen Phytophthora cactorum.</title>
        <authorList>
            <person name="Armitage A.D."/>
            <person name="Lysoe E."/>
            <person name="Nellist C.F."/>
            <person name="Harrison R.J."/>
            <person name="Brurberg M.B."/>
        </authorList>
    </citation>
    <scope>NUCLEOTIDE SEQUENCE [LARGE SCALE GENOMIC DNA]</scope>
    <source>
        <strain evidence="8 9">10300</strain>
    </source>
</reference>
<dbReference type="STRING" id="29920.A0A329SZN1"/>
<name>A0A329SZN1_9STRA</name>
<dbReference type="SUPFAM" id="SSF56112">
    <property type="entry name" value="Protein kinase-like (PK-like)"/>
    <property type="match status" value="1"/>
</dbReference>
<feature type="compositionally biased region" description="Polar residues" evidence="7">
    <location>
        <begin position="485"/>
        <end position="499"/>
    </location>
</feature>
<evidence type="ECO:0000256" key="7">
    <source>
        <dbReference type="SAM" id="MobiDB-lite"/>
    </source>
</evidence>
<sequence length="930" mass="103030">MSDAEVPTESATAAAQIDEAETFDYRTESTTFFHGINLRTQPVLTKRGRKTGKIVSRVFVILEGYLFYFQHPAATAPCGVLALQNAEYFVHSYASSALLGNFCIELRSPLRAWGTLILHFHGYTPMAVHEIKQMMNAAGAHPRRNQFDKNGIEIENSRRSTKQRRPSRLITLSGISNLIPQWARRNGDRRSSIHDRGDEDSVLVVENETEFDADADANITTSADNNTVVCRVIKGSRTSLLKVNLRSTSTANEPTDSSRAVENPTSPQVLQLYQNTRLSFTPRGQPRRHFSLDEQEELVAEQDISPEHCHELCVNGFVENAGRSLFHFIWPWEGLQHLRPTHKQNDAALRFSVVAQSTNQITQGPRIRFVSAFEPSRQFDPATMAMMRQWASPQHHQHQRLAICAADVQPVGVMSTAVLADRSVSTISTSDNTIRRNSINVASLQLALGRLQQSDTQTPAAVVPLMSADDSKTASLSLKIIPPSTTSASAKSVSPQKVASSPPKAGSRLPSPTSLMSKAKAIAHRGASPVTPPAPTAVKVVNPTSPVKKGPAPAASVQVITDIRVVQAVSIAESYSGGYMLRQYEPLKVIGRGGFGHVMVARHLPSGSLVAIKTLSKRSIATQNQIQHSRAEKTVLTRCRDHPFIVKMHACFQTIDHLHIVLDYCPGGELFFHLSQRGHFTEPVAAFYLAEVLLALEHLHQHDIIYRDLKPENILLDQQGHVRLADFGLSKPGIDDWTLAMTFCGSKDYIAPEVIALGERSSSTSTSSPSRGYGKTVDFWALGCMLYEMLTGQPPFYNATSRTQLYSMIMDGAVFFPPTISDEARDLMQSLLRTDPRERLGVRRASGGGASAVKQHPFFAKHHIDWTKLLNRALRTPPLRPRSGQFANFDSEFTSMALRGIDSMVKFPEKIPMDYQLFDNYNWEPPKSTK</sequence>
<keyword evidence="3" id="KW-0808">Transferase</keyword>
<evidence type="ECO:0000256" key="2">
    <source>
        <dbReference type="ARBA" id="ARBA00022553"/>
    </source>
</evidence>
<dbReference type="PANTHER" id="PTHR24351">
    <property type="entry name" value="RIBOSOMAL PROTEIN S6 KINASE"/>
    <property type="match status" value="1"/>
</dbReference>
<dbReference type="GO" id="GO:0004674">
    <property type="term" value="F:protein serine/threonine kinase activity"/>
    <property type="evidence" value="ECO:0007669"/>
    <property type="project" value="UniProtKB-KW"/>
</dbReference>
<proteinExistence type="predicted"/>
<dbReference type="Pfam" id="PF00069">
    <property type="entry name" value="Pkinase"/>
    <property type="match status" value="1"/>
</dbReference>
<accession>A0A329SZN1</accession>
<dbReference type="EMBL" id="MJFZ01000032">
    <property type="protein sequence ID" value="RAW41346.1"/>
    <property type="molecule type" value="Genomic_DNA"/>
</dbReference>
<dbReference type="Gene3D" id="3.30.200.20">
    <property type="entry name" value="Phosphorylase Kinase, domain 1"/>
    <property type="match status" value="1"/>
</dbReference>
<evidence type="ECO:0000313" key="8">
    <source>
        <dbReference type="EMBL" id="RAW41346.1"/>
    </source>
</evidence>
<dbReference type="GO" id="GO:0005524">
    <property type="term" value="F:ATP binding"/>
    <property type="evidence" value="ECO:0007669"/>
    <property type="project" value="UniProtKB-UniRule"/>
</dbReference>
<dbReference type="FunFam" id="3.30.200.20:FF:000042">
    <property type="entry name" value="Aurora kinase A"/>
    <property type="match status" value="1"/>
</dbReference>
<comment type="caution">
    <text evidence="8">The sequence shown here is derived from an EMBL/GenBank/DDBJ whole genome shotgun (WGS) entry which is preliminary data.</text>
</comment>
<dbReference type="InterPro" id="IPR011009">
    <property type="entry name" value="Kinase-like_dom_sf"/>
</dbReference>
<dbReference type="InterPro" id="IPR000961">
    <property type="entry name" value="AGC-kinase_C"/>
</dbReference>
<keyword evidence="5" id="KW-0418">Kinase</keyword>
<dbReference type="CDD" id="cd05123">
    <property type="entry name" value="STKc_AGC"/>
    <property type="match status" value="1"/>
</dbReference>
<dbReference type="OrthoDB" id="63267at2759"/>
<evidence type="ECO:0000256" key="6">
    <source>
        <dbReference type="ARBA" id="ARBA00022840"/>
    </source>
</evidence>
<keyword evidence="9" id="KW-1185">Reference proteome</keyword>
<evidence type="ECO:0000256" key="4">
    <source>
        <dbReference type="ARBA" id="ARBA00022741"/>
    </source>
</evidence>
<dbReference type="SMART" id="SM00220">
    <property type="entry name" value="S_TKc"/>
    <property type="match status" value="1"/>
</dbReference>
<dbReference type="InterPro" id="IPR008271">
    <property type="entry name" value="Ser/Thr_kinase_AS"/>
</dbReference>
<dbReference type="PROSITE" id="PS50011">
    <property type="entry name" value="PROTEIN_KINASE_DOM"/>
    <property type="match status" value="1"/>
</dbReference>
<evidence type="ECO:0000256" key="3">
    <source>
        <dbReference type="ARBA" id="ARBA00022679"/>
    </source>
</evidence>
<dbReference type="PROSITE" id="PS00108">
    <property type="entry name" value="PROTEIN_KINASE_ST"/>
    <property type="match status" value="1"/>
</dbReference>
<dbReference type="InterPro" id="IPR017441">
    <property type="entry name" value="Protein_kinase_ATP_BS"/>
</dbReference>
<dbReference type="FunFam" id="1.10.510.10:FF:000465">
    <property type="entry name" value="Non-specific serine/threonine protein kinase"/>
    <property type="match status" value="1"/>
</dbReference>
<dbReference type="Proteomes" id="UP000251314">
    <property type="component" value="Unassembled WGS sequence"/>
</dbReference>
<keyword evidence="1" id="KW-0723">Serine/threonine-protein kinase</keyword>
<protein>
    <submittedName>
        <fullName evidence="8">Uncharacterized protein</fullName>
    </submittedName>
</protein>
<feature type="region of interest" description="Disordered" evidence="7">
    <location>
        <begin position="140"/>
        <end position="166"/>
    </location>
</feature>
<gene>
    <name evidence="8" type="ORF">PC110_g2465</name>
</gene>
<organism evidence="8 9">
    <name type="scientific">Phytophthora cactorum</name>
    <dbReference type="NCBI Taxonomy" id="29920"/>
    <lineage>
        <taxon>Eukaryota</taxon>
        <taxon>Sar</taxon>
        <taxon>Stramenopiles</taxon>
        <taxon>Oomycota</taxon>
        <taxon>Peronosporomycetes</taxon>
        <taxon>Peronosporales</taxon>
        <taxon>Peronosporaceae</taxon>
        <taxon>Phytophthora</taxon>
    </lineage>
</organism>
<dbReference type="Gene3D" id="1.10.510.10">
    <property type="entry name" value="Transferase(Phosphotransferase) domain 1"/>
    <property type="match status" value="1"/>
</dbReference>
<dbReference type="VEuPathDB" id="FungiDB:PC110_g2465"/>
<feature type="region of interest" description="Disordered" evidence="7">
    <location>
        <begin position="485"/>
        <end position="513"/>
    </location>
</feature>
<feature type="compositionally biased region" description="Basic and acidic residues" evidence="7">
    <location>
        <begin position="145"/>
        <end position="158"/>
    </location>
</feature>
<keyword evidence="6" id="KW-0067">ATP-binding</keyword>
<evidence type="ECO:0000313" key="9">
    <source>
        <dbReference type="Proteomes" id="UP000251314"/>
    </source>
</evidence>
<dbReference type="AlphaFoldDB" id="A0A329SZN1"/>
<dbReference type="PROSITE" id="PS00107">
    <property type="entry name" value="PROTEIN_KINASE_ATP"/>
    <property type="match status" value="1"/>
</dbReference>
<keyword evidence="4" id="KW-0547">Nucleotide-binding</keyword>
<dbReference type="InterPro" id="IPR045270">
    <property type="entry name" value="STKc_AGC"/>
</dbReference>
<keyword evidence="2" id="KW-0597">Phosphoprotein</keyword>
<dbReference type="InterPro" id="IPR000719">
    <property type="entry name" value="Prot_kinase_dom"/>
</dbReference>
<evidence type="ECO:0000256" key="1">
    <source>
        <dbReference type="ARBA" id="ARBA00022527"/>
    </source>
</evidence>
<dbReference type="PROSITE" id="PS51285">
    <property type="entry name" value="AGC_KINASE_CTER"/>
    <property type="match status" value="1"/>
</dbReference>
<evidence type="ECO:0000256" key="5">
    <source>
        <dbReference type="ARBA" id="ARBA00022777"/>
    </source>
</evidence>